<keyword evidence="9 10" id="KW-0227">DNA damage</keyword>
<sequence>MPVLDKIIISGFKNIGFQELAFSSGINCITGDNGEGKTNLIDAIYYLSMTKSAFSQSDKFNSLNGCGKFSLSGLYSFENGLSNRYSVSVSEAGKTVKVNDKVYERLSDHIGVLPIVLVSPNDVSLVNGFGEERRKFMNAIISQLDKDYLKAHQGYGRLLQQRNSILKSGRPDPALLEAVDSRLAVHAAYIYDKRSYFAGKMLPIVRQYYKDVSGTGEDVDMVYRSDLQKGDCLSVLKDTLDRDIAMGHTTSGIHRDDMEFTIEGMPLRKCGSQGQQKSFTVALKFAQFSIMRDEYGFPPLMLLDDLFDKLDPHRVSNLLKIVIGTGFGQIFLTDCNAERMRRMVDGMTEEKAYFQACKGSFTVLEP</sequence>
<evidence type="ECO:0000256" key="7">
    <source>
        <dbReference type="ARBA" id="ARBA00022840"/>
    </source>
</evidence>
<keyword evidence="6 9" id="KW-0547">Nucleotide-binding</keyword>
<keyword evidence="9 10" id="KW-0742">SOS response</keyword>
<evidence type="ECO:0000256" key="4">
    <source>
        <dbReference type="ARBA" id="ARBA00022490"/>
    </source>
</evidence>
<dbReference type="GO" id="GO:0000731">
    <property type="term" value="P:DNA synthesis involved in DNA repair"/>
    <property type="evidence" value="ECO:0007669"/>
    <property type="project" value="TreeGrafter"/>
</dbReference>
<comment type="function">
    <text evidence="9 10">The RecF protein is involved in DNA metabolism; it is required for DNA replication and normal SOS inducibility. RecF binds preferentially to single-stranded, linear DNA. It also seems to bind ATP.</text>
</comment>
<evidence type="ECO:0000256" key="10">
    <source>
        <dbReference type="RuleBase" id="RU000578"/>
    </source>
</evidence>
<dbReference type="GO" id="GO:0003697">
    <property type="term" value="F:single-stranded DNA binding"/>
    <property type="evidence" value="ECO:0007669"/>
    <property type="project" value="UniProtKB-UniRule"/>
</dbReference>
<dbReference type="GO" id="GO:0006260">
    <property type="term" value="P:DNA replication"/>
    <property type="evidence" value="ECO:0007669"/>
    <property type="project" value="UniProtKB-UniRule"/>
</dbReference>
<gene>
    <name evidence="9" type="primary">recF</name>
    <name evidence="12" type="ORF">IAB93_01120</name>
</gene>
<dbReference type="InterPro" id="IPR003395">
    <property type="entry name" value="RecF/RecN/SMC_N"/>
</dbReference>
<comment type="caution">
    <text evidence="12">The sequence shown here is derived from an EMBL/GenBank/DDBJ whole genome shotgun (WGS) entry which is preliminary data.</text>
</comment>
<evidence type="ECO:0000256" key="1">
    <source>
        <dbReference type="ARBA" id="ARBA00004496"/>
    </source>
</evidence>
<dbReference type="Gene3D" id="1.20.1050.90">
    <property type="entry name" value="RecF/RecN/SMC, N-terminal domain"/>
    <property type="match status" value="1"/>
</dbReference>
<keyword evidence="8 9" id="KW-0238">DNA-binding</keyword>
<dbReference type="EMBL" id="JADIME010000013">
    <property type="protein sequence ID" value="MBO8464580.1"/>
    <property type="molecule type" value="Genomic_DNA"/>
</dbReference>
<dbReference type="InterPro" id="IPR018078">
    <property type="entry name" value="DNA-binding_RecF_CS"/>
</dbReference>
<reference evidence="12" key="2">
    <citation type="journal article" date="2021" name="PeerJ">
        <title>Extensive microbial diversity within the chicken gut microbiome revealed by metagenomics and culture.</title>
        <authorList>
            <person name="Gilroy R."/>
            <person name="Ravi A."/>
            <person name="Getino M."/>
            <person name="Pursley I."/>
            <person name="Horton D.L."/>
            <person name="Alikhan N.F."/>
            <person name="Baker D."/>
            <person name="Gharbi K."/>
            <person name="Hall N."/>
            <person name="Watson M."/>
            <person name="Adriaenssens E.M."/>
            <person name="Foster-Nyarko E."/>
            <person name="Jarju S."/>
            <person name="Secka A."/>
            <person name="Antonio M."/>
            <person name="Oren A."/>
            <person name="Chaudhuri R.R."/>
            <person name="La Ragione R."/>
            <person name="Hildebrand F."/>
            <person name="Pallen M.J."/>
        </authorList>
    </citation>
    <scope>NUCLEOTIDE SEQUENCE</scope>
    <source>
        <strain evidence="12">10037</strain>
    </source>
</reference>
<dbReference type="HAMAP" id="MF_00365">
    <property type="entry name" value="RecF"/>
    <property type="match status" value="1"/>
</dbReference>
<dbReference type="NCBIfam" id="TIGR00611">
    <property type="entry name" value="recf"/>
    <property type="match status" value="1"/>
</dbReference>
<proteinExistence type="inferred from homology"/>
<dbReference type="Pfam" id="PF02463">
    <property type="entry name" value="SMC_N"/>
    <property type="match status" value="1"/>
</dbReference>
<evidence type="ECO:0000256" key="2">
    <source>
        <dbReference type="ARBA" id="ARBA00008016"/>
    </source>
</evidence>
<evidence type="ECO:0000256" key="9">
    <source>
        <dbReference type="HAMAP-Rule" id="MF_00365"/>
    </source>
</evidence>
<dbReference type="AlphaFoldDB" id="A0A9D9I230"/>
<dbReference type="GO" id="GO:0009432">
    <property type="term" value="P:SOS response"/>
    <property type="evidence" value="ECO:0007669"/>
    <property type="project" value="UniProtKB-UniRule"/>
</dbReference>
<keyword evidence="4 9" id="KW-0963">Cytoplasm</keyword>
<feature type="domain" description="RecF/RecN/SMC N-terminal" evidence="11">
    <location>
        <begin position="4"/>
        <end position="343"/>
    </location>
</feature>
<keyword evidence="5 9" id="KW-0235">DNA replication</keyword>
<dbReference type="GO" id="GO:0006302">
    <property type="term" value="P:double-strand break repair"/>
    <property type="evidence" value="ECO:0007669"/>
    <property type="project" value="TreeGrafter"/>
</dbReference>
<evidence type="ECO:0000256" key="3">
    <source>
        <dbReference type="ARBA" id="ARBA00020170"/>
    </source>
</evidence>
<dbReference type="Gene3D" id="3.40.50.300">
    <property type="entry name" value="P-loop containing nucleotide triphosphate hydrolases"/>
    <property type="match status" value="1"/>
</dbReference>
<evidence type="ECO:0000313" key="13">
    <source>
        <dbReference type="Proteomes" id="UP000823597"/>
    </source>
</evidence>
<dbReference type="GO" id="GO:0005524">
    <property type="term" value="F:ATP binding"/>
    <property type="evidence" value="ECO:0007669"/>
    <property type="project" value="UniProtKB-UniRule"/>
</dbReference>
<reference evidence="12" key="1">
    <citation type="submission" date="2020-10" db="EMBL/GenBank/DDBJ databases">
        <authorList>
            <person name="Gilroy R."/>
        </authorList>
    </citation>
    <scope>NUCLEOTIDE SEQUENCE</scope>
    <source>
        <strain evidence="12">10037</strain>
    </source>
</reference>
<keyword evidence="7 9" id="KW-0067">ATP-binding</keyword>
<organism evidence="12 13">
    <name type="scientific">Candidatus Merdivivens pullistercoris</name>
    <dbReference type="NCBI Taxonomy" id="2840873"/>
    <lineage>
        <taxon>Bacteria</taxon>
        <taxon>Pseudomonadati</taxon>
        <taxon>Bacteroidota</taxon>
        <taxon>Bacteroidia</taxon>
        <taxon>Bacteroidales</taxon>
        <taxon>Muribaculaceae</taxon>
        <taxon>Muribaculaceae incertae sedis</taxon>
        <taxon>Candidatus Merdivivens</taxon>
    </lineage>
</organism>
<dbReference type="PANTHER" id="PTHR32182:SF0">
    <property type="entry name" value="DNA REPLICATION AND REPAIR PROTEIN RECF"/>
    <property type="match status" value="1"/>
</dbReference>
<evidence type="ECO:0000256" key="5">
    <source>
        <dbReference type="ARBA" id="ARBA00022705"/>
    </source>
</evidence>
<dbReference type="InterPro" id="IPR001238">
    <property type="entry name" value="DNA-binding_RecF"/>
</dbReference>
<dbReference type="InterPro" id="IPR042174">
    <property type="entry name" value="RecF_2"/>
</dbReference>
<accession>A0A9D9I230</accession>
<name>A0A9D9I230_9BACT</name>
<dbReference type="PROSITE" id="PS00618">
    <property type="entry name" value="RECF_2"/>
    <property type="match status" value="1"/>
</dbReference>
<evidence type="ECO:0000256" key="8">
    <source>
        <dbReference type="ARBA" id="ARBA00023125"/>
    </source>
</evidence>
<evidence type="ECO:0000256" key="6">
    <source>
        <dbReference type="ARBA" id="ARBA00022741"/>
    </source>
</evidence>
<dbReference type="SUPFAM" id="SSF52540">
    <property type="entry name" value="P-loop containing nucleoside triphosphate hydrolases"/>
    <property type="match status" value="1"/>
</dbReference>
<dbReference type="Proteomes" id="UP000823597">
    <property type="component" value="Unassembled WGS sequence"/>
</dbReference>
<comment type="subcellular location">
    <subcellularLocation>
        <location evidence="1 9 10">Cytoplasm</location>
    </subcellularLocation>
</comment>
<dbReference type="InterPro" id="IPR027417">
    <property type="entry name" value="P-loop_NTPase"/>
</dbReference>
<protein>
    <recommendedName>
        <fullName evidence="3 9">DNA replication and repair protein RecF</fullName>
    </recommendedName>
</protein>
<dbReference type="PANTHER" id="PTHR32182">
    <property type="entry name" value="DNA REPLICATION AND REPAIR PROTEIN RECF"/>
    <property type="match status" value="1"/>
</dbReference>
<keyword evidence="9 10" id="KW-0234">DNA repair</keyword>
<evidence type="ECO:0000313" key="12">
    <source>
        <dbReference type="EMBL" id="MBO8464580.1"/>
    </source>
</evidence>
<feature type="binding site" evidence="9">
    <location>
        <begin position="31"/>
        <end position="38"/>
    </location>
    <ligand>
        <name>ATP</name>
        <dbReference type="ChEBI" id="CHEBI:30616"/>
    </ligand>
</feature>
<dbReference type="GO" id="GO:0005737">
    <property type="term" value="C:cytoplasm"/>
    <property type="evidence" value="ECO:0007669"/>
    <property type="project" value="UniProtKB-SubCell"/>
</dbReference>
<comment type="similarity">
    <text evidence="2 9 10">Belongs to the RecF family.</text>
</comment>
<evidence type="ECO:0000259" key="11">
    <source>
        <dbReference type="Pfam" id="PF02463"/>
    </source>
</evidence>